<evidence type="ECO:0000313" key="2">
    <source>
        <dbReference type="EMBL" id="ADU63214.1"/>
    </source>
</evidence>
<keyword evidence="1" id="KW-1133">Transmembrane helix</keyword>
<feature type="transmembrane region" description="Helical" evidence="1">
    <location>
        <begin position="7"/>
        <end position="24"/>
    </location>
</feature>
<dbReference type="STRING" id="643562.Daes_2208"/>
<dbReference type="eggNOG" id="ENOG503188M">
    <property type="taxonomic scope" value="Bacteria"/>
</dbReference>
<dbReference type="EMBL" id="CP002431">
    <property type="protein sequence ID" value="ADU63214.1"/>
    <property type="molecule type" value="Genomic_DNA"/>
</dbReference>
<feature type="transmembrane region" description="Helical" evidence="1">
    <location>
        <begin position="30"/>
        <end position="49"/>
    </location>
</feature>
<dbReference type="KEGG" id="das:Daes_2208"/>
<evidence type="ECO:0000256" key="1">
    <source>
        <dbReference type="SAM" id="Phobius"/>
    </source>
</evidence>
<keyword evidence="1" id="KW-0812">Transmembrane</keyword>
<reference evidence="2 3" key="2">
    <citation type="journal article" date="2014" name="Genome Announc.">
        <title>Complete Genome Sequence of the Subsurface, Mesophilic Sulfate-Reducing Bacterium Desulfovibrio aespoeensis Aspo-2.</title>
        <authorList>
            <person name="Pedersen K."/>
            <person name="Bengtsson A."/>
            <person name="Edlund J."/>
            <person name="Rabe L."/>
            <person name="Hazen T."/>
            <person name="Chakraborty R."/>
            <person name="Goodwin L."/>
            <person name="Shapiro N."/>
        </authorList>
    </citation>
    <scope>NUCLEOTIDE SEQUENCE [LARGE SCALE GENOMIC DNA]</scope>
    <source>
        <strain evidence="3">ATCC 700646 / DSM 10631 / Aspo-2</strain>
    </source>
</reference>
<reference evidence="3" key="1">
    <citation type="submission" date="2010-12" db="EMBL/GenBank/DDBJ databases">
        <title>Complete sequence of Desulfovibrio aespoeensis Aspo-2.</title>
        <authorList>
            <consortium name="US DOE Joint Genome Institute"/>
            <person name="Lucas S."/>
            <person name="Copeland A."/>
            <person name="Lapidus A."/>
            <person name="Cheng J.-F."/>
            <person name="Goodwin L."/>
            <person name="Pitluck S."/>
            <person name="Chertkov O."/>
            <person name="Misra M."/>
            <person name="Detter J.C."/>
            <person name="Han C."/>
            <person name="Tapia R."/>
            <person name="Land M."/>
            <person name="Hauser L."/>
            <person name="Kyrpides N."/>
            <person name="Ivanova N."/>
            <person name="Ovchinnikova G."/>
            <person name="Pedersen K."/>
            <person name="Jagevall S."/>
            <person name="Hazen T."/>
            <person name="Woyke T."/>
        </authorList>
    </citation>
    <scope>NUCLEOTIDE SEQUENCE [LARGE SCALE GENOMIC DNA]</scope>
    <source>
        <strain evidence="3">ATCC 700646 / DSM 10631 / Aspo-2</strain>
    </source>
</reference>
<feature type="transmembrane region" description="Helical" evidence="1">
    <location>
        <begin position="56"/>
        <end position="74"/>
    </location>
</feature>
<dbReference type="AlphaFoldDB" id="E6VSX0"/>
<keyword evidence="1" id="KW-0472">Membrane</keyword>
<sequence length="111" mass="11694">MDIFIKALLLGIAAGIIDVIPLVFQGSGWQICIATLLRWLGLGMIITYARMPFVGWLSGLLVGLLTGIPFAVLASEAAPATVVPLLLTSLVLGGLLGLAADKLITSQPRRR</sequence>
<protein>
    <submittedName>
        <fullName evidence="2">Uncharacterized protein</fullName>
    </submittedName>
</protein>
<dbReference type="OrthoDB" id="1047115at2"/>
<proteinExistence type="predicted"/>
<dbReference type="HOGENOM" id="CLU_165293_0_0_7"/>
<evidence type="ECO:0000313" key="3">
    <source>
        <dbReference type="Proteomes" id="UP000002191"/>
    </source>
</evidence>
<dbReference type="Proteomes" id="UP000002191">
    <property type="component" value="Chromosome"/>
</dbReference>
<accession>E6VSX0</accession>
<name>E6VSX0_PSEA9</name>
<keyword evidence="3" id="KW-1185">Reference proteome</keyword>
<gene>
    <name evidence="2" type="ordered locus">Daes_2208</name>
</gene>
<dbReference type="RefSeq" id="WP_013515126.1">
    <property type="nucleotide sequence ID" value="NC_014844.1"/>
</dbReference>
<organism evidence="2 3">
    <name type="scientific">Pseudodesulfovibrio aespoeensis (strain ATCC 700646 / DSM 10631 / Aspo-2)</name>
    <name type="common">Desulfovibrio aespoeensis</name>
    <dbReference type="NCBI Taxonomy" id="643562"/>
    <lineage>
        <taxon>Bacteria</taxon>
        <taxon>Pseudomonadati</taxon>
        <taxon>Thermodesulfobacteriota</taxon>
        <taxon>Desulfovibrionia</taxon>
        <taxon>Desulfovibrionales</taxon>
        <taxon>Desulfovibrionaceae</taxon>
    </lineage>
</organism>
<feature type="transmembrane region" description="Helical" evidence="1">
    <location>
        <begin position="80"/>
        <end position="100"/>
    </location>
</feature>